<reference evidence="6 7" key="1">
    <citation type="journal article" date="2009" name="Stand. Genomic Sci.">
        <title>Complete genome sequence of Pedobacter heparinus type strain (HIM 762-3).</title>
        <authorList>
            <person name="Han C."/>
            <person name="Spring S."/>
            <person name="Lapidus A."/>
            <person name="Del Rio T.G."/>
            <person name="Tice H."/>
            <person name="Copeland A."/>
            <person name="Cheng J.F."/>
            <person name="Lucas S."/>
            <person name="Chen F."/>
            <person name="Nolan M."/>
            <person name="Bruce D."/>
            <person name="Goodwin L."/>
            <person name="Pitluck S."/>
            <person name="Ivanova N."/>
            <person name="Mavromatis K."/>
            <person name="Mikhailova N."/>
            <person name="Pati A."/>
            <person name="Chen A."/>
            <person name="Palaniappan K."/>
            <person name="Land M."/>
            <person name="Hauser L."/>
            <person name="Chang Y.J."/>
            <person name="Jeffries C.C."/>
            <person name="Saunders E."/>
            <person name="Chertkov O."/>
            <person name="Brettin T."/>
            <person name="Goker M."/>
            <person name="Rohde M."/>
            <person name="Bristow J."/>
            <person name="Eisen J.A."/>
            <person name="Markowitz V."/>
            <person name="Hugenholtz P."/>
            <person name="Kyrpides N.C."/>
            <person name="Klenk H.P."/>
            <person name="Detter J.C."/>
        </authorList>
    </citation>
    <scope>NUCLEOTIDE SEQUENCE [LARGE SCALE GENOMIC DNA]</scope>
    <source>
        <strain evidence="7">ATCC 13125 / DSM 2366 / CIP 104194 / JCM 7457 / NBRC 12017 / NCIMB 9290 / NRRL B-14731 / HIM 762-3</strain>
    </source>
</reference>
<dbReference type="AlphaFoldDB" id="C6XSG3"/>
<dbReference type="HOGENOM" id="CLU_298225_0_0_10"/>
<feature type="chain" id="PRO_5002974052" evidence="4">
    <location>
        <begin position="21"/>
        <end position="1009"/>
    </location>
</feature>
<dbReference type="InterPro" id="IPR008979">
    <property type="entry name" value="Galactose-bd-like_sf"/>
</dbReference>
<protein>
    <submittedName>
        <fullName evidence="6">Coagulation factor 5/8 type domain protein</fullName>
    </submittedName>
</protein>
<comment type="subcellular location">
    <subcellularLocation>
        <location evidence="1">Secreted</location>
    </subcellularLocation>
</comment>
<evidence type="ECO:0000313" key="6">
    <source>
        <dbReference type="EMBL" id="ACU03508.1"/>
    </source>
</evidence>
<name>C6XSG3_PEDHD</name>
<dbReference type="RefSeq" id="WP_012781452.1">
    <property type="nucleotide sequence ID" value="NC_013061.1"/>
</dbReference>
<keyword evidence="7" id="KW-1185">Reference proteome</keyword>
<gene>
    <name evidence="6" type="ordered locus">Phep_1293</name>
</gene>
<keyword evidence="3 4" id="KW-0732">Signal</keyword>
<proteinExistence type="predicted"/>
<keyword evidence="2" id="KW-0964">Secreted</keyword>
<dbReference type="PROSITE" id="PS50022">
    <property type="entry name" value="FA58C_3"/>
    <property type="match status" value="2"/>
</dbReference>
<evidence type="ECO:0000256" key="3">
    <source>
        <dbReference type="ARBA" id="ARBA00022729"/>
    </source>
</evidence>
<dbReference type="GO" id="GO:0005576">
    <property type="term" value="C:extracellular region"/>
    <property type="evidence" value="ECO:0007669"/>
    <property type="project" value="UniProtKB-SubCell"/>
</dbReference>
<evidence type="ECO:0000256" key="4">
    <source>
        <dbReference type="SAM" id="SignalP"/>
    </source>
</evidence>
<dbReference type="KEGG" id="phe:Phep_1293"/>
<evidence type="ECO:0000259" key="5">
    <source>
        <dbReference type="PROSITE" id="PS50022"/>
    </source>
</evidence>
<dbReference type="NCBIfam" id="NF033679">
    <property type="entry name" value="DNRLRE_dom"/>
    <property type="match status" value="1"/>
</dbReference>
<dbReference type="InterPro" id="IPR000421">
    <property type="entry name" value="FA58C"/>
</dbReference>
<accession>C6XSG3</accession>
<dbReference type="Gene3D" id="2.60.120.260">
    <property type="entry name" value="Galactose-binding domain-like"/>
    <property type="match status" value="2"/>
</dbReference>
<evidence type="ECO:0000256" key="1">
    <source>
        <dbReference type="ARBA" id="ARBA00004613"/>
    </source>
</evidence>
<dbReference type="Pfam" id="PF22633">
    <property type="entry name" value="F5_F8_type_C_2"/>
    <property type="match status" value="1"/>
</dbReference>
<dbReference type="OrthoDB" id="721713at2"/>
<dbReference type="Pfam" id="PF24517">
    <property type="entry name" value="CBM96"/>
    <property type="match status" value="1"/>
</dbReference>
<dbReference type="eggNOG" id="ENOG5032RED">
    <property type="taxonomic scope" value="Bacteria"/>
</dbReference>
<dbReference type="Proteomes" id="UP000000852">
    <property type="component" value="Chromosome"/>
</dbReference>
<evidence type="ECO:0000256" key="2">
    <source>
        <dbReference type="ARBA" id="ARBA00022525"/>
    </source>
</evidence>
<organism evidence="6 7">
    <name type="scientific">Pedobacter heparinus (strain ATCC 13125 / DSM 2366 / CIP 104194 / JCM 7457 / NBRC 12017 / NCIMB 9290 / NRRL B-14731 / HIM 762-3)</name>
    <dbReference type="NCBI Taxonomy" id="485917"/>
    <lineage>
        <taxon>Bacteria</taxon>
        <taxon>Pseudomonadati</taxon>
        <taxon>Bacteroidota</taxon>
        <taxon>Sphingobacteriia</taxon>
        <taxon>Sphingobacteriales</taxon>
        <taxon>Sphingobacteriaceae</taxon>
        <taxon>Pedobacter</taxon>
    </lineage>
</organism>
<feature type="signal peptide" evidence="4">
    <location>
        <begin position="1"/>
        <end position="20"/>
    </location>
</feature>
<sequence length="1009" mass="112526">MNIKIYLLLFICFACPTVRAQQQNIALHKEVTVSSEAEGHPAGNIVDGKISRSSVWRAAVAKAPHIVEINFNTYYNVNELRIHSGIMDQEKKPDEMSQAAGFWSVKNFKLQYWDDANWTDFPKAEVHENRLTTVVMKFQPAVTTFKIRLVCDDGEPISIMEIEAFGSVAANMPAPPTGNANVLQQKKLTGPQSANIKVTPKVVGKTMKFVGYNQGYYLPGTNVSGWMEYANVNSVRLWAALNAFVPERTVQVDPGITSVEVFDKRKNELRTSPEHNKYLKWDELTPLYDLPDSSSTNAMVYNYALKELKRLGIAVVLQVGSTDFKDTWENKWKQWQRYYALAYHSAKTGDVSMFAMQNEPNHRNAGPMKLDDWIMGMQITSDAIHSAVADVNKKYGKKLEAKFVGPVTAGQNTDWWAAVAKAIRTDYHGKQVDKDLMEIFSTHSYNSPAIGYASRISNIRKIIQEHHPKGASLPIVYTEIGRWMNAYLIDKEETMDDPSLFTEWAGIYSNNMKNAGYGMWAFKFANTASGPYARGIKSGHHYIWQGRRIVEDAYQNLALRKSVKTSNSASNSAVVTDGDKSDASAWVSATEGEKWIEIDLGTVHTLGSSVVYTGSAGGIYTAPDRIKNFKLQYFSQGQWLDIPGTAEKESRYAQIFSIFKQPVNTSKIRFISKDKGNLKVREIKVFAKGDGPSDKADFNVSGIQRTGEVVRLFAKGFKDERNLLQTKVSVNDTDLDTYTSYDAQTGNYYIWLVQRGTFSYKLSVDLSALNLAAGTPVTAETVNALNYGEVTHNISLPASQTFNFELAPQSVVLLTIPSAKLVKTTVYPVADASVAGGKNALLSNGTAKQLAVQLDAAVPENNQVAYLYFNLSKNNLATAKKIIVGLSGATDQNKRPYRLHVYGIPGPKWEQQQLNWSNAPLLDQKEALIKGVGEKAFVAGELAFNGKEQYHQLDITGMVKKHVKEGLTLVLIRETRQLGDDEDKGRKVRINSMESVNKPKLEIWHETSK</sequence>
<dbReference type="STRING" id="485917.Phep_1293"/>
<dbReference type="EMBL" id="CP001681">
    <property type="protein sequence ID" value="ACU03508.1"/>
    <property type="molecule type" value="Genomic_DNA"/>
</dbReference>
<feature type="domain" description="F5/8 type C" evidence="5">
    <location>
        <begin position="542"/>
        <end position="688"/>
    </location>
</feature>
<evidence type="ECO:0000313" key="7">
    <source>
        <dbReference type="Proteomes" id="UP000000852"/>
    </source>
</evidence>
<dbReference type="InterPro" id="IPR017853">
    <property type="entry name" value="GH"/>
</dbReference>
<dbReference type="Pfam" id="PF00754">
    <property type="entry name" value="F5_F8_type_C"/>
    <property type="match status" value="1"/>
</dbReference>
<dbReference type="SUPFAM" id="SSF49785">
    <property type="entry name" value="Galactose-binding domain-like"/>
    <property type="match status" value="2"/>
</dbReference>
<dbReference type="SUPFAM" id="SSF51445">
    <property type="entry name" value="(Trans)glycosidases"/>
    <property type="match status" value="1"/>
</dbReference>
<feature type="domain" description="F5/8 type C" evidence="5">
    <location>
        <begin position="12"/>
        <end position="167"/>
    </location>
</feature>
<dbReference type="InterPro" id="IPR055372">
    <property type="entry name" value="CBM96"/>
</dbReference>